<gene>
    <name evidence="2" type="ORF">ACFSR3_05745</name>
</gene>
<proteinExistence type="predicted"/>
<dbReference type="RefSeq" id="WP_379820119.1">
    <property type="nucleotide sequence ID" value="NZ_JBHUMD010000007.1"/>
</dbReference>
<accession>A0ABW5NR62</accession>
<dbReference type="EMBL" id="JBHUMD010000007">
    <property type="protein sequence ID" value="MFD2601551.1"/>
    <property type="molecule type" value="Genomic_DNA"/>
</dbReference>
<evidence type="ECO:0000313" key="3">
    <source>
        <dbReference type="Proteomes" id="UP001597480"/>
    </source>
</evidence>
<organism evidence="2 3">
    <name type="scientific">Flavobacterium suzhouense</name>
    <dbReference type="NCBI Taxonomy" id="1529638"/>
    <lineage>
        <taxon>Bacteria</taxon>
        <taxon>Pseudomonadati</taxon>
        <taxon>Bacteroidota</taxon>
        <taxon>Flavobacteriia</taxon>
        <taxon>Flavobacteriales</taxon>
        <taxon>Flavobacteriaceae</taxon>
        <taxon>Flavobacterium</taxon>
    </lineage>
</organism>
<comment type="caution">
    <text evidence="2">The sequence shown here is derived from an EMBL/GenBank/DDBJ whole genome shotgun (WGS) entry which is preliminary data.</text>
</comment>
<evidence type="ECO:0000313" key="2">
    <source>
        <dbReference type="EMBL" id="MFD2601551.1"/>
    </source>
</evidence>
<keyword evidence="3" id="KW-1185">Reference proteome</keyword>
<protein>
    <submittedName>
        <fullName evidence="2">Outer membrane beta-barrel protein</fullName>
    </submittedName>
</protein>
<name>A0ABW5NR62_9FLAO</name>
<sequence>MKKKLLLIIALSGFYTAHSQILISLIFGDKLNSEYIEFGLEGGANFSYLANLDDTKMNSGFNLGFYFDFLMKKNPKWMINTGVVVKSPMGAKDLDVYSLNNETLDTSFEGGHVNRELRYFNILVLLKYRFKNNIYFKAGPELGVRAKAFDMFTKEIDGQELTYKHKIKDEVNFLDAGFTVGTGYHLMKGHGMNIGVTYYMGLVPVMKGDGPDIYNRSLYLNVGIPIGKGKAERKAAEKKAAEIEGIQTP</sequence>
<evidence type="ECO:0000259" key="1">
    <source>
        <dbReference type="Pfam" id="PF13568"/>
    </source>
</evidence>
<dbReference type="Pfam" id="PF13568">
    <property type="entry name" value="OMP_b-brl_2"/>
    <property type="match status" value="1"/>
</dbReference>
<dbReference type="InterPro" id="IPR025665">
    <property type="entry name" value="Beta-barrel_OMP_2"/>
</dbReference>
<feature type="domain" description="Outer membrane protein beta-barrel" evidence="1">
    <location>
        <begin position="34"/>
        <end position="205"/>
    </location>
</feature>
<dbReference type="Proteomes" id="UP001597480">
    <property type="component" value="Unassembled WGS sequence"/>
</dbReference>
<reference evidence="3" key="1">
    <citation type="journal article" date="2019" name="Int. J. Syst. Evol. Microbiol.">
        <title>The Global Catalogue of Microorganisms (GCM) 10K type strain sequencing project: providing services to taxonomists for standard genome sequencing and annotation.</title>
        <authorList>
            <consortium name="The Broad Institute Genomics Platform"/>
            <consortium name="The Broad Institute Genome Sequencing Center for Infectious Disease"/>
            <person name="Wu L."/>
            <person name="Ma J."/>
        </authorList>
    </citation>
    <scope>NUCLEOTIDE SEQUENCE [LARGE SCALE GENOMIC DNA]</scope>
    <source>
        <strain evidence="3">KCTC 42107</strain>
    </source>
</reference>